<evidence type="ECO:0000313" key="2">
    <source>
        <dbReference type="Proteomes" id="UP000766629"/>
    </source>
</evidence>
<keyword evidence="2" id="KW-1185">Reference proteome</keyword>
<dbReference type="Proteomes" id="UP000766629">
    <property type="component" value="Unassembled WGS sequence"/>
</dbReference>
<name>A0ABS7NKJ9_9RHOB</name>
<dbReference type="RefSeq" id="WP_222508864.1">
    <property type="nucleotide sequence ID" value="NZ_JAHVJA010000006.1"/>
</dbReference>
<organism evidence="1 2">
    <name type="scientific">Leisingera daeponensis</name>
    <dbReference type="NCBI Taxonomy" id="405746"/>
    <lineage>
        <taxon>Bacteria</taxon>
        <taxon>Pseudomonadati</taxon>
        <taxon>Pseudomonadota</taxon>
        <taxon>Alphaproteobacteria</taxon>
        <taxon>Rhodobacterales</taxon>
        <taxon>Roseobacteraceae</taxon>
        <taxon>Leisingera</taxon>
    </lineage>
</organism>
<gene>
    <name evidence="1" type="ORF">KUV26_14550</name>
</gene>
<reference evidence="1 2" key="1">
    <citation type="submission" date="2021-06" db="EMBL/GenBank/DDBJ databases">
        <title>50 bacteria genomes isolated from Dapeng, Shenzhen, China.</title>
        <authorList>
            <person name="Zheng W."/>
            <person name="Yu S."/>
            <person name="Huang Y."/>
        </authorList>
    </citation>
    <scope>NUCLEOTIDE SEQUENCE [LARGE SCALE GENOMIC DNA]</scope>
    <source>
        <strain evidence="1 2">DP1N14-2</strain>
    </source>
</reference>
<dbReference type="EMBL" id="JAHVJA010000006">
    <property type="protein sequence ID" value="MBY6140661.1"/>
    <property type="molecule type" value="Genomic_DNA"/>
</dbReference>
<comment type="caution">
    <text evidence="1">The sequence shown here is derived from an EMBL/GenBank/DDBJ whole genome shotgun (WGS) entry which is preliminary data.</text>
</comment>
<protein>
    <recommendedName>
        <fullName evidence="3">Apea-like HEPN domain-containing protein</fullName>
    </recommendedName>
</protein>
<accession>A0ABS7NKJ9</accession>
<proteinExistence type="predicted"/>
<evidence type="ECO:0000313" key="1">
    <source>
        <dbReference type="EMBL" id="MBY6140661.1"/>
    </source>
</evidence>
<sequence length="334" mass="38413">MLLVDLLEFEYSGPFEKLAYSIPVEYKGQIYRVNYEKFGMRIIVPENGDPQGLYRQLEKGMKAAKRYFLWRADQAAGTDNLNLVSKCHSLWEKYLFLRGRSENLRDQAEASKGEVHHEKGSGDHEGSIWATFSFPSFEYKQQADWLHEAAVDAFFAWCEQALVHVAVLLGKLKNGREITDLLNGNFGDKCRLVFNYADPADKRACDDILALRTEIRNYVAHGSFGKDGSTFQFHSKVGAVPLKILDAPKSGSFAFVTESDYDQRRDFERIERFLSQLWSGKREPAKLYIETNLPCILTYVTNGKYQRAMRTVEDMKAFLEGLTRMWDDAANMDW</sequence>
<evidence type="ECO:0008006" key="3">
    <source>
        <dbReference type="Google" id="ProtNLM"/>
    </source>
</evidence>